<gene>
    <name evidence="2" type="ORF">IZO911_LOCUS6446</name>
    <name evidence="3" type="ORF">KXQ929_LOCUS3079</name>
</gene>
<dbReference type="EMBL" id="CAJNOE010000040">
    <property type="protein sequence ID" value="CAF0791894.1"/>
    <property type="molecule type" value="Genomic_DNA"/>
</dbReference>
<dbReference type="Proteomes" id="UP000663868">
    <property type="component" value="Unassembled WGS sequence"/>
</dbReference>
<feature type="region of interest" description="Disordered" evidence="1">
    <location>
        <begin position="1"/>
        <end position="43"/>
    </location>
</feature>
<evidence type="ECO:0000313" key="4">
    <source>
        <dbReference type="Proteomes" id="UP000663868"/>
    </source>
</evidence>
<evidence type="ECO:0000313" key="2">
    <source>
        <dbReference type="EMBL" id="CAF0791894.1"/>
    </source>
</evidence>
<organism evidence="3 4">
    <name type="scientific">Adineta steineri</name>
    <dbReference type="NCBI Taxonomy" id="433720"/>
    <lineage>
        <taxon>Eukaryota</taxon>
        <taxon>Metazoa</taxon>
        <taxon>Spiralia</taxon>
        <taxon>Gnathifera</taxon>
        <taxon>Rotifera</taxon>
        <taxon>Eurotatoria</taxon>
        <taxon>Bdelloidea</taxon>
        <taxon>Adinetida</taxon>
        <taxon>Adinetidae</taxon>
        <taxon>Adineta</taxon>
    </lineage>
</organism>
<dbReference type="EMBL" id="CAJOBB010000097">
    <property type="protein sequence ID" value="CAF3559761.1"/>
    <property type="molecule type" value="Genomic_DNA"/>
</dbReference>
<feature type="region of interest" description="Disordered" evidence="1">
    <location>
        <begin position="216"/>
        <end position="235"/>
    </location>
</feature>
<evidence type="ECO:0000313" key="3">
    <source>
        <dbReference type="EMBL" id="CAF3559761.1"/>
    </source>
</evidence>
<protein>
    <submittedName>
        <fullName evidence="3">Uncharacterized protein</fullName>
    </submittedName>
</protein>
<evidence type="ECO:0000256" key="1">
    <source>
        <dbReference type="SAM" id="MobiDB-lite"/>
    </source>
</evidence>
<proteinExistence type="predicted"/>
<accession>A0A818KD27</accession>
<sequence length="478" mass="53159">MSRYHYSRNAPNSATSRSDTFTPRHYASSQSLKPTVSTATTTSNIHNHNTNHINQNSHGSFTSTFIPLVRSSRAATSDKRGFVHIPVKRDDGITLTNNHHHHNNNNNNVRSVPVTFINETSSLLTNSNDLGGDTSPPPRYASLLRPTPKYFHRRSSNNHNINDESIENMPRLPTVSRRLNLTIPVMTTTTADDDDDAMRHNNVSSLPVRPIPIRLSQSSNTASIPTNTSRLSNTILRSSSQSNNSLLRQKSDLINTSSSDLSHLPPNTPPTRRAEAMAREAIQGIARFQQQQQQRRGSLLSENGSDLSGRSPVLSRRVIINLKNNQSVSLDSRISSANSLSTKPPVAPSSSRITQRNNVYHIPVLHEIQVPPHPATIAAESFLHFPRSPSTSNLNTNSYKNEFRMEIPVTVITNSDQENYMQGNYRRSSDGLMDYDPNITIMSERTPSASSTQTLKSILKRSASRDSVLRKNVSFMNA</sequence>
<feature type="region of interest" description="Disordered" evidence="1">
    <location>
        <begin position="288"/>
        <end position="308"/>
    </location>
</feature>
<dbReference type="Proteomes" id="UP000663860">
    <property type="component" value="Unassembled WGS sequence"/>
</dbReference>
<dbReference type="AlphaFoldDB" id="A0A818KD27"/>
<comment type="caution">
    <text evidence="3">The sequence shown here is derived from an EMBL/GenBank/DDBJ whole genome shotgun (WGS) entry which is preliminary data.</text>
</comment>
<reference evidence="3" key="1">
    <citation type="submission" date="2021-02" db="EMBL/GenBank/DDBJ databases">
        <authorList>
            <person name="Nowell W R."/>
        </authorList>
    </citation>
    <scope>NUCLEOTIDE SEQUENCE</scope>
</reference>
<name>A0A818KD27_9BILA</name>
<feature type="compositionally biased region" description="Polar residues" evidence="1">
    <location>
        <begin position="9"/>
        <end position="39"/>
    </location>
</feature>